<evidence type="ECO:0000256" key="1">
    <source>
        <dbReference type="SAM" id="MobiDB-lite"/>
    </source>
</evidence>
<dbReference type="AlphaFoldDB" id="A0A372EFL2"/>
<keyword evidence="2" id="KW-1133">Transmembrane helix</keyword>
<sequence length="465" mass="47817">MARRSQRHPARRRGRSAADRGRRGWTGHGSLVLAARWRCAPPVRCLQPDPMAVRPGRIPSSHHLRRAARLCERGASLVELMVAMTIGLIVALIVVATVTGVGSNLRNVGANAAAQVSTQVGLGLIDEAGRSAGAGLYSNGSLICPTINAWFSGATRLNGATLMPARITDGGADTASDVLVFTGSTAAGPLSNMPVIVNMASAADTITVNDSGLIGANDVALIGAPGQNVPCTLFQVTAAPVVIAACAGNATSCKQLPRGTDPNLGYNPPDLAVAFATPQRYGFTNGGGVAGPASVSRLGAGFRQTAFRIECQALVTFNAFTGVPGPCTSNPLSFAAGVDALASDIVLMHAQYGISATGASDVVTGWVGANAPPWNNPGPADVERIKAIRVVLVSRSKEAASTEVTAATCTNAAGVVNTGPCSFQDAAAPVIDLSATPVAGSLTWRNYRYRVHRAVIPLRNVLWSN</sequence>
<keyword evidence="2" id="KW-0472">Membrane</keyword>
<dbReference type="Pfam" id="PF16074">
    <property type="entry name" value="PilW"/>
    <property type="match status" value="1"/>
</dbReference>
<name>A0A372EFL2_9BURK</name>
<protein>
    <recommendedName>
        <fullName evidence="5">Prepilin-type N-terminal cleavage/methylation domain-containing protein</fullName>
    </recommendedName>
</protein>
<dbReference type="Pfam" id="PF07963">
    <property type="entry name" value="N_methyl"/>
    <property type="match status" value="1"/>
</dbReference>
<dbReference type="InterPro" id="IPR012902">
    <property type="entry name" value="N_methyl_site"/>
</dbReference>
<evidence type="ECO:0000313" key="4">
    <source>
        <dbReference type="Proteomes" id="UP000261931"/>
    </source>
</evidence>
<gene>
    <name evidence="3" type="ORF">DY262_17430</name>
</gene>
<accession>A0A372EFL2</accession>
<dbReference type="InterPro" id="IPR032092">
    <property type="entry name" value="PilW"/>
</dbReference>
<dbReference type="GO" id="GO:0043683">
    <property type="term" value="P:type IV pilus assembly"/>
    <property type="evidence" value="ECO:0007669"/>
    <property type="project" value="InterPro"/>
</dbReference>
<feature type="transmembrane region" description="Helical" evidence="2">
    <location>
        <begin position="75"/>
        <end position="98"/>
    </location>
</feature>
<dbReference type="Proteomes" id="UP000261931">
    <property type="component" value="Unassembled WGS sequence"/>
</dbReference>
<reference evidence="3 4" key="1">
    <citation type="submission" date="2018-08" db="EMBL/GenBank/DDBJ databases">
        <title>Hydrogenophaga sp. LA-38 isolated from sludge.</title>
        <authorList>
            <person name="Im W.-T."/>
        </authorList>
    </citation>
    <scope>NUCLEOTIDE SEQUENCE [LARGE SCALE GENOMIC DNA]</scope>
    <source>
        <strain evidence="3 4">LA-38</strain>
    </source>
</reference>
<evidence type="ECO:0000313" key="3">
    <source>
        <dbReference type="EMBL" id="RFP77145.1"/>
    </source>
</evidence>
<evidence type="ECO:0008006" key="5">
    <source>
        <dbReference type="Google" id="ProtNLM"/>
    </source>
</evidence>
<keyword evidence="2" id="KW-0812">Transmembrane</keyword>
<evidence type="ECO:0000256" key="2">
    <source>
        <dbReference type="SAM" id="Phobius"/>
    </source>
</evidence>
<dbReference type="EMBL" id="QVLS01000012">
    <property type="protein sequence ID" value="RFP77145.1"/>
    <property type="molecule type" value="Genomic_DNA"/>
</dbReference>
<keyword evidence="4" id="KW-1185">Reference proteome</keyword>
<organism evidence="3 4">
    <name type="scientific">Hydrogenophaga borbori</name>
    <dbReference type="NCBI Taxonomy" id="2294117"/>
    <lineage>
        <taxon>Bacteria</taxon>
        <taxon>Pseudomonadati</taxon>
        <taxon>Pseudomonadota</taxon>
        <taxon>Betaproteobacteria</taxon>
        <taxon>Burkholderiales</taxon>
        <taxon>Comamonadaceae</taxon>
        <taxon>Hydrogenophaga</taxon>
    </lineage>
</organism>
<proteinExistence type="predicted"/>
<comment type="caution">
    <text evidence="3">The sequence shown here is derived from an EMBL/GenBank/DDBJ whole genome shotgun (WGS) entry which is preliminary data.</text>
</comment>
<feature type="compositionally biased region" description="Basic residues" evidence="1">
    <location>
        <begin position="1"/>
        <end position="15"/>
    </location>
</feature>
<feature type="region of interest" description="Disordered" evidence="1">
    <location>
        <begin position="1"/>
        <end position="23"/>
    </location>
</feature>